<gene>
    <name evidence="2" type="ORF">LX59_02998</name>
</gene>
<dbReference type="Proteomes" id="UP000319627">
    <property type="component" value="Unassembled WGS sequence"/>
</dbReference>
<proteinExistence type="inferred from homology"/>
<organism evidence="2 3">
    <name type="scientific">Azomonas agilis</name>
    <dbReference type="NCBI Taxonomy" id="116849"/>
    <lineage>
        <taxon>Bacteria</taxon>
        <taxon>Pseudomonadati</taxon>
        <taxon>Pseudomonadota</taxon>
        <taxon>Gammaproteobacteria</taxon>
        <taxon>Pseudomonadales</taxon>
        <taxon>Pseudomonadaceae</taxon>
        <taxon>Azomonas</taxon>
    </lineage>
</organism>
<reference evidence="2 3" key="1">
    <citation type="submission" date="2019-07" db="EMBL/GenBank/DDBJ databases">
        <title>Genomic Encyclopedia of Type Strains, Phase I: the one thousand microbial genomes (KMG-I) project.</title>
        <authorList>
            <person name="Kyrpides N."/>
        </authorList>
    </citation>
    <scope>NUCLEOTIDE SEQUENCE [LARGE SCALE GENOMIC DNA]</scope>
    <source>
        <strain evidence="2 3">DSM 375</strain>
    </source>
</reference>
<accession>A0A562HZF6</accession>
<dbReference type="Gene3D" id="1.20.58.1000">
    <property type="entry name" value="Metal-sensitive repressor, helix protomer"/>
    <property type="match status" value="1"/>
</dbReference>
<dbReference type="Pfam" id="PF02583">
    <property type="entry name" value="Trns_repr_metal"/>
    <property type="match status" value="1"/>
</dbReference>
<name>A0A562HZF6_9GAMM</name>
<comment type="similarity">
    <text evidence="1">Belongs to the FrmR/RcnR family.</text>
</comment>
<protein>
    <submittedName>
        <fullName evidence="2">DNA-binding FrmR family transcriptional regulator</fullName>
    </submittedName>
</protein>
<sequence length="91" mass="10028">MAHTIRGKSKLLTRVRRIKGQSEALERALEQEIDCVAILQQIAAIRGAVNGLMAEVLEGHIRGHLGATEATPEQRQEDVEQVVAAVRSYLK</sequence>
<dbReference type="InterPro" id="IPR038390">
    <property type="entry name" value="Metal_Tscrpt_repr_sf"/>
</dbReference>
<dbReference type="CDD" id="cd10153">
    <property type="entry name" value="RcnR-FrmR-like_DUF156"/>
    <property type="match status" value="1"/>
</dbReference>
<dbReference type="PANTHER" id="PTHR33677">
    <property type="entry name" value="TRANSCRIPTIONAL REPRESSOR FRMR-RELATED"/>
    <property type="match status" value="1"/>
</dbReference>
<dbReference type="GO" id="GO:0046872">
    <property type="term" value="F:metal ion binding"/>
    <property type="evidence" value="ECO:0007669"/>
    <property type="project" value="InterPro"/>
</dbReference>
<dbReference type="GO" id="GO:0003677">
    <property type="term" value="F:DNA binding"/>
    <property type="evidence" value="ECO:0007669"/>
    <property type="project" value="UniProtKB-KW"/>
</dbReference>
<evidence type="ECO:0000313" key="3">
    <source>
        <dbReference type="Proteomes" id="UP000319627"/>
    </source>
</evidence>
<dbReference type="PANTHER" id="PTHR33677:SF5">
    <property type="entry name" value="TRANSCRIPTIONAL REPRESSOR FRMR"/>
    <property type="match status" value="1"/>
</dbReference>
<dbReference type="InterPro" id="IPR003735">
    <property type="entry name" value="Metal_Tscrpt_repr"/>
</dbReference>
<keyword evidence="2" id="KW-0238">DNA-binding</keyword>
<comment type="caution">
    <text evidence="2">The sequence shown here is derived from an EMBL/GenBank/DDBJ whole genome shotgun (WGS) entry which is preliminary data.</text>
</comment>
<keyword evidence="3" id="KW-1185">Reference proteome</keyword>
<dbReference type="RefSeq" id="WP_144573264.1">
    <property type="nucleotide sequence ID" value="NZ_VLKG01000016.1"/>
</dbReference>
<dbReference type="GO" id="GO:0045892">
    <property type="term" value="P:negative regulation of DNA-templated transcription"/>
    <property type="evidence" value="ECO:0007669"/>
    <property type="project" value="UniProtKB-ARBA"/>
</dbReference>
<dbReference type="AlphaFoldDB" id="A0A562HZF6"/>
<evidence type="ECO:0000256" key="1">
    <source>
        <dbReference type="ARBA" id="ARBA00005260"/>
    </source>
</evidence>
<dbReference type="EMBL" id="VLKG01000016">
    <property type="protein sequence ID" value="TWH63934.1"/>
    <property type="molecule type" value="Genomic_DNA"/>
</dbReference>
<evidence type="ECO:0000313" key="2">
    <source>
        <dbReference type="EMBL" id="TWH63934.1"/>
    </source>
</evidence>
<dbReference type="OrthoDB" id="9806052at2"/>